<dbReference type="InterPro" id="IPR013103">
    <property type="entry name" value="RVT_2"/>
</dbReference>
<reference evidence="7" key="1">
    <citation type="journal article" date="2017" name="Front. Plant Sci.">
        <title>Climate Clever Clovers: New Paradigm to Reduce the Environmental Footprint of Ruminants by Breeding Low Methanogenic Forages Utilizing Haplotype Variation.</title>
        <authorList>
            <person name="Kaur P."/>
            <person name="Appels R."/>
            <person name="Bayer P.E."/>
            <person name="Keeble-Gagnere G."/>
            <person name="Wang J."/>
            <person name="Hirakawa H."/>
            <person name="Shirasawa K."/>
            <person name="Vercoe P."/>
            <person name="Stefanova K."/>
            <person name="Durmic Z."/>
            <person name="Nichols P."/>
            <person name="Revell C."/>
            <person name="Isobe S.N."/>
            <person name="Edwards D."/>
            <person name="Erskine W."/>
        </authorList>
    </citation>
    <scope>NUCLEOTIDE SEQUENCE [LARGE SCALE GENOMIC DNA]</scope>
    <source>
        <strain evidence="7">cv. Daliak</strain>
    </source>
</reference>
<feature type="compositionally biased region" description="Polar residues" evidence="1">
    <location>
        <begin position="479"/>
        <end position="488"/>
    </location>
</feature>
<dbReference type="Pfam" id="PF14244">
    <property type="entry name" value="Retrotran_gag_3"/>
    <property type="match status" value="1"/>
</dbReference>
<dbReference type="InterPro" id="IPR043502">
    <property type="entry name" value="DNA/RNA_pol_sf"/>
</dbReference>
<protein>
    <recommendedName>
        <fullName evidence="8">Reverse transcriptase Ty1/copia-type domain-containing protein</fullName>
    </recommendedName>
</protein>
<evidence type="ECO:0000313" key="7">
    <source>
        <dbReference type="Proteomes" id="UP000242715"/>
    </source>
</evidence>
<feature type="region of interest" description="Disordered" evidence="1">
    <location>
        <begin position="444"/>
        <end position="495"/>
    </location>
</feature>
<evidence type="ECO:0000256" key="1">
    <source>
        <dbReference type="SAM" id="MobiDB-lite"/>
    </source>
</evidence>
<dbReference type="OrthoDB" id="414945at2759"/>
<dbReference type="InterPro" id="IPR005162">
    <property type="entry name" value="Retrotrans_gag_dom"/>
</dbReference>
<proteinExistence type="predicted"/>
<gene>
    <name evidence="6" type="ORF">TSUD_138390</name>
</gene>
<organism evidence="6 7">
    <name type="scientific">Trifolium subterraneum</name>
    <name type="common">Subterranean clover</name>
    <dbReference type="NCBI Taxonomy" id="3900"/>
    <lineage>
        <taxon>Eukaryota</taxon>
        <taxon>Viridiplantae</taxon>
        <taxon>Streptophyta</taxon>
        <taxon>Embryophyta</taxon>
        <taxon>Tracheophyta</taxon>
        <taxon>Spermatophyta</taxon>
        <taxon>Magnoliopsida</taxon>
        <taxon>eudicotyledons</taxon>
        <taxon>Gunneridae</taxon>
        <taxon>Pentapetalae</taxon>
        <taxon>rosids</taxon>
        <taxon>fabids</taxon>
        <taxon>Fabales</taxon>
        <taxon>Fabaceae</taxon>
        <taxon>Papilionoideae</taxon>
        <taxon>50 kb inversion clade</taxon>
        <taxon>NPAAA clade</taxon>
        <taxon>Hologalegina</taxon>
        <taxon>IRL clade</taxon>
        <taxon>Trifolieae</taxon>
        <taxon>Trifolium</taxon>
    </lineage>
</organism>
<evidence type="ECO:0000259" key="2">
    <source>
        <dbReference type="Pfam" id="PF03732"/>
    </source>
</evidence>
<dbReference type="Pfam" id="PF07727">
    <property type="entry name" value="RVT_2"/>
    <property type="match status" value="1"/>
</dbReference>
<dbReference type="PANTHER" id="PTHR11439:SF470">
    <property type="entry name" value="CYSTEINE-RICH RLK (RECEPTOR-LIKE PROTEIN KINASE) 8"/>
    <property type="match status" value="1"/>
</dbReference>
<evidence type="ECO:0000259" key="5">
    <source>
        <dbReference type="Pfam" id="PF25597"/>
    </source>
</evidence>
<keyword evidence="7" id="KW-1185">Reference proteome</keyword>
<evidence type="ECO:0000313" key="6">
    <source>
        <dbReference type="EMBL" id="GAU22715.1"/>
    </source>
</evidence>
<evidence type="ECO:0000259" key="4">
    <source>
        <dbReference type="Pfam" id="PF14244"/>
    </source>
</evidence>
<dbReference type="EMBL" id="DF973252">
    <property type="protein sequence ID" value="GAU22715.1"/>
    <property type="molecule type" value="Genomic_DNA"/>
</dbReference>
<evidence type="ECO:0000259" key="3">
    <source>
        <dbReference type="Pfam" id="PF07727"/>
    </source>
</evidence>
<dbReference type="CDD" id="cd09272">
    <property type="entry name" value="RNase_HI_RT_Ty1"/>
    <property type="match status" value="1"/>
</dbReference>
<evidence type="ECO:0008006" key="8">
    <source>
        <dbReference type="Google" id="ProtNLM"/>
    </source>
</evidence>
<feature type="domain" description="Retrotransposon gag" evidence="2">
    <location>
        <begin position="86"/>
        <end position="158"/>
    </location>
</feature>
<feature type="region of interest" description="Disordered" evidence="1">
    <location>
        <begin position="1"/>
        <end position="24"/>
    </location>
</feature>
<sequence>MPPRVAPMDPSTDPTSPYFVHSSDGPSTVKVTPLLTGSNYHSWSRSMRRALGGKLKIEFIDGSIAVPTDQFDPSFRAWNRCNMLVHSWIMNSVSDSIAQSIVFMENALDMWNDLKERFSQADLVRISELQQELYALRQDSRSVTEFYSDLKLIWEELEIYLPMPTCSCRIRCSCEAMRIARANHSLLYIIRFLTGLNENFAMVKSQILLMDPLPSMTKVFSMVLQHERQNNFNSQDESKILLNAARSKFSGTPKFGTKLCTYCGKDNHIVDNCFKKYGLPPHMRKASSSNNASIEGGSDDSNATIEASNGSNTITQDQALQLITLLQNSFPSQSSNNASSSKNGSNEFTGHTSVNQVFGSLAYASTLHAHRTKLEPRSRKCVFLGYKQGVKGSILYDLHSKEVFISRNVTHHDHILPYISTSPISNWHYHTSITATDIDTTVIPSKPDITMNNQEPPLNPPSPSNTPIPQCDVPLTSIPPDNNHSVPNLSDRPSRARHAPSYISDYVCNVSSLSDNHVSKVTHTLEPTSYSEACKHECWQKAMDTELDALTKTGTWVIVDLPPLAKPIGSKWVYKVKYKADGTIERYKARLVAKGYNQVEDVNNAFLHGDLAEDVYMTIPDGISPSKPGQVCKLLKSLYGLKQASRMWYEKLTSLLLDEGYTQSTTDYSLFTLQTSSSFTALLVYVDDIILAGTDLSEFARIKAILDSKFKIKDLGDLRYFLGLEVAQSREGINVSQRKYCLDLLKDSGLLGAKPATTPLDPAVKLHHDDGKPYQNISQYRRLIGKLLYLTNTRPDIAYASQQLSQFLHQPTTAHYNAACRVIRYLKYSPGKGLFFPRNCDLQLLGFSDADWAGCIDTRRSTSGHCFFIGTSLISWKAKKQSTVSRSSSEAEYRALSSATCELIWLLYLLKDLKIECHKPPVLYCDSQSAMHIASNPVFHERTKHLEIDCHLVRE</sequence>
<name>A0A2Z6MHU3_TRISU</name>
<dbReference type="PANTHER" id="PTHR11439">
    <property type="entry name" value="GAG-POL-RELATED RETROTRANSPOSON"/>
    <property type="match status" value="1"/>
</dbReference>
<feature type="domain" description="Reverse transcriptase Ty1/copia-type" evidence="3">
    <location>
        <begin position="601"/>
        <end position="760"/>
    </location>
</feature>
<feature type="compositionally biased region" description="Polar residues" evidence="1">
    <location>
        <begin position="286"/>
        <end position="308"/>
    </location>
</feature>
<accession>A0A2Z6MHU3</accession>
<dbReference type="Pfam" id="PF03732">
    <property type="entry name" value="Retrotrans_gag"/>
    <property type="match status" value="1"/>
</dbReference>
<dbReference type="Pfam" id="PF25597">
    <property type="entry name" value="SH3_retrovirus"/>
    <property type="match status" value="1"/>
</dbReference>
<dbReference type="SUPFAM" id="SSF56672">
    <property type="entry name" value="DNA/RNA polymerases"/>
    <property type="match status" value="1"/>
</dbReference>
<feature type="domain" description="Retrotransposon Copia-like N-terminal" evidence="4">
    <location>
        <begin position="21"/>
        <end position="67"/>
    </location>
</feature>
<dbReference type="AlphaFoldDB" id="A0A2Z6MHU3"/>
<dbReference type="InterPro" id="IPR029472">
    <property type="entry name" value="Copia-like_N"/>
</dbReference>
<feature type="compositionally biased region" description="Pro residues" evidence="1">
    <location>
        <begin position="457"/>
        <end position="466"/>
    </location>
</feature>
<dbReference type="InterPro" id="IPR057670">
    <property type="entry name" value="SH3_retrovirus"/>
</dbReference>
<feature type="domain" description="Retroviral polymerase SH3-like" evidence="5">
    <location>
        <begin position="360"/>
        <end position="420"/>
    </location>
</feature>
<feature type="region of interest" description="Disordered" evidence="1">
    <location>
        <begin position="285"/>
        <end position="308"/>
    </location>
</feature>
<dbReference type="Proteomes" id="UP000242715">
    <property type="component" value="Unassembled WGS sequence"/>
</dbReference>